<dbReference type="Proteomes" id="UP001163223">
    <property type="component" value="Chromosome"/>
</dbReference>
<keyword evidence="2" id="KW-1185">Reference proteome</keyword>
<proteinExistence type="predicted"/>
<accession>A0ACD4NIX0</accession>
<evidence type="ECO:0000313" key="1">
    <source>
        <dbReference type="EMBL" id="WAJ26815.1"/>
    </source>
</evidence>
<name>A0ACD4NIX0_9HYPH</name>
<gene>
    <name evidence="1" type="ORF">OXU80_18365</name>
</gene>
<dbReference type="EMBL" id="CP113520">
    <property type="protein sequence ID" value="WAJ26815.1"/>
    <property type="molecule type" value="Genomic_DNA"/>
</dbReference>
<organism evidence="1 2">
    <name type="scientific">Antarcticirhabdus aurantiaca</name>
    <dbReference type="NCBI Taxonomy" id="2606717"/>
    <lineage>
        <taxon>Bacteria</taxon>
        <taxon>Pseudomonadati</taxon>
        <taxon>Pseudomonadota</taxon>
        <taxon>Alphaproteobacteria</taxon>
        <taxon>Hyphomicrobiales</taxon>
        <taxon>Aurantimonadaceae</taxon>
        <taxon>Antarcticirhabdus</taxon>
    </lineage>
</organism>
<reference evidence="1" key="1">
    <citation type="submission" date="2022-11" db="EMBL/GenBank/DDBJ databases">
        <title>beta-Carotene-producing bacterium, Jeongeuplla avenae sp. nov., alleviates the salt stress of Arabidopsis seedlings.</title>
        <authorList>
            <person name="Jiang L."/>
            <person name="Lee J."/>
        </authorList>
    </citation>
    <scope>NUCLEOTIDE SEQUENCE</scope>
    <source>
        <strain evidence="1">DY_R2A_6</strain>
    </source>
</reference>
<protein>
    <submittedName>
        <fullName evidence="1">DUF3572 family protein</fullName>
    </submittedName>
</protein>
<sequence>MLELTNMRKVAGAGVDPQAVGIEALNFLSEDPKLFQRFLDMSGLEVGQLRAEAAKPAFFAGLLDFILAYEPTTMDFAGRAGLDPAAVQIARDKLAPEREQLDGLDG</sequence>
<evidence type="ECO:0000313" key="2">
    <source>
        <dbReference type="Proteomes" id="UP001163223"/>
    </source>
</evidence>